<evidence type="ECO:0000313" key="4">
    <source>
        <dbReference type="EMBL" id="CAB4842790.1"/>
    </source>
</evidence>
<dbReference type="EMBL" id="CAFBAA010000014">
    <property type="protein sequence ID" value="CAB4842790.1"/>
    <property type="molecule type" value="Genomic_DNA"/>
</dbReference>
<evidence type="ECO:0000313" key="3">
    <source>
        <dbReference type="EMBL" id="CAB4701686.1"/>
    </source>
</evidence>
<name>A0A6J6PT56_9ZZZZ</name>
<keyword evidence="1" id="KW-1133">Transmembrane helix</keyword>
<keyword evidence="1" id="KW-0472">Membrane</keyword>
<feature type="transmembrane region" description="Helical" evidence="1">
    <location>
        <begin position="119"/>
        <end position="140"/>
    </location>
</feature>
<protein>
    <submittedName>
        <fullName evidence="3">Unannotated protein</fullName>
    </submittedName>
</protein>
<accession>A0A6J6PT56</accession>
<dbReference type="AlphaFoldDB" id="A0A6J6PT56"/>
<keyword evidence="1" id="KW-0812">Transmembrane</keyword>
<sequence length="193" mass="21254">MTHFLIALGVILLANIMPAFAPPTWSILVFFALSFQINALALVIGGVAMATLGRVLLALFFRRFARFVPQRFVENLESVGEYFSAGKKRQASAFLLFFISPVSSAQLFEAIGMMKNVRLLPIAGFFAGGRLVSYSFYVAGSSALKTTSYGELFKKEISSPTSIVIQVLMIFVLVGIGFIPWKRVLHMNNGEDK</sequence>
<organism evidence="3">
    <name type="scientific">freshwater metagenome</name>
    <dbReference type="NCBI Taxonomy" id="449393"/>
    <lineage>
        <taxon>unclassified sequences</taxon>
        <taxon>metagenomes</taxon>
        <taxon>ecological metagenomes</taxon>
    </lineage>
</organism>
<gene>
    <name evidence="2" type="ORF">UFOPK2342_01420</name>
    <name evidence="3" type="ORF">UFOPK2423_01206</name>
    <name evidence="4" type="ORF">UFOPK3266_00716</name>
</gene>
<evidence type="ECO:0000313" key="2">
    <source>
        <dbReference type="EMBL" id="CAB4684885.1"/>
    </source>
</evidence>
<feature type="transmembrane region" description="Helical" evidence="1">
    <location>
        <begin position="36"/>
        <end position="61"/>
    </location>
</feature>
<dbReference type="EMBL" id="CAEZXB010000035">
    <property type="protein sequence ID" value="CAB4684885.1"/>
    <property type="molecule type" value="Genomic_DNA"/>
</dbReference>
<feature type="transmembrane region" description="Helical" evidence="1">
    <location>
        <begin position="93"/>
        <end position="113"/>
    </location>
</feature>
<proteinExistence type="predicted"/>
<dbReference type="EMBL" id="CAEZXN010000030">
    <property type="protein sequence ID" value="CAB4701686.1"/>
    <property type="molecule type" value="Genomic_DNA"/>
</dbReference>
<evidence type="ECO:0000256" key="1">
    <source>
        <dbReference type="SAM" id="Phobius"/>
    </source>
</evidence>
<reference evidence="3" key="1">
    <citation type="submission" date="2020-05" db="EMBL/GenBank/DDBJ databases">
        <authorList>
            <person name="Chiriac C."/>
            <person name="Salcher M."/>
            <person name="Ghai R."/>
            <person name="Kavagutti S V."/>
        </authorList>
    </citation>
    <scope>NUCLEOTIDE SEQUENCE</scope>
</reference>
<feature type="transmembrane region" description="Helical" evidence="1">
    <location>
        <begin position="161"/>
        <end position="181"/>
    </location>
</feature>